<organism evidence="4">
    <name type="scientific">Gracilinema caldarium</name>
    <dbReference type="NCBI Taxonomy" id="215591"/>
    <lineage>
        <taxon>Bacteria</taxon>
        <taxon>Pseudomonadati</taxon>
        <taxon>Spirochaetota</taxon>
        <taxon>Spirochaetia</taxon>
        <taxon>Spirochaetales</taxon>
        <taxon>Breznakiellaceae</taxon>
        <taxon>Gracilinema</taxon>
    </lineage>
</organism>
<sequence>MTYGTNNSHAISIRDIPTSVQPESILMVDPSNYSPYHTGVATKRTAKKQNNAPLGCLAGIFILILLSGLLLFNKAKIEETLKNTQFFEQFKPKESTQDKKPEPKVEPIAQSQDSKPKEVPSSPVTLPQTTPAKATESEKSPKPSATPENAPQTTPKEQPKQRAPATVPKEKQDQTKDRSLYFMQLTEDGSLIRTKVNRSIKVSDSPLFDVLQSLLAGPTETEKKRGLISVIPPGSRLLSATVKNGIAYLNFNDAFQFNSYGVEGYTAQLKQVVWTATEFSTVQGVQILIEGKSLMYLGGEGIRVDRPLTRESF</sequence>
<dbReference type="SMART" id="SM00909">
    <property type="entry name" value="Germane"/>
    <property type="match status" value="1"/>
</dbReference>
<dbReference type="InterPro" id="IPR019606">
    <property type="entry name" value="GerMN"/>
</dbReference>
<feature type="compositionally biased region" description="Polar residues" evidence="1">
    <location>
        <begin position="146"/>
        <end position="156"/>
    </location>
</feature>
<protein>
    <recommendedName>
        <fullName evidence="3">GerMN domain-containing protein</fullName>
    </recommendedName>
</protein>
<feature type="domain" description="GerMN" evidence="3">
    <location>
        <begin position="207"/>
        <end position="298"/>
    </location>
</feature>
<reference evidence="4" key="1">
    <citation type="journal article" date="2020" name="mSystems">
        <title>Genome- and Community-Level Interaction Insights into Carbon Utilization and Element Cycling Functions of Hydrothermarchaeota in Hydrothermal Sediment.</title>
        <authorList>
            <person name="Zhou Z."/>
            <person name="Liu Y."/>
            <person name="Xu W."/>
            <person name="Pan J."/>
            <person name="Luo Z.H."/>
            <person name="Li M."/>
        </authorList>
    </citation>
    <scope>NUCLEOTIDE SEQUENCE [LARGE SCALE GENOMIC DNA]</scope>
    <source>
        <strain evidence="4">SpSt-503</strain>
    </source>
</reference>
<feature type="compositionally biased region" description="Polar residues" evidence="1">
    <location>
        <begin position="122"/>
        <end position="132"/>
    </location>
</feature>
<keyword evidence="2" id="KW-0472">Membrane</keyword>
<comment type="caution">
    <text evidence="4">The sequence shown here is derived from an EMBL/GenBank/DDBJ whole genome shotgun (WGS) entry which is preliminary data.</text>
</comment>
<name>A0A7C3IS03_9SPIR</name>
<evidence type="ECO:0000259" key="3">
    <source>
        <dbReference type="SMART" id="SM00909"/>
    </source>
</evidence>
<accession>A0A7C3IS03</accession>
<proteinExistence type="predicted"/>
<feature type="region of interest" description="Disordered" evidence="1">
    <location>
        <begin position="92"/>
        <end position="178"/>
    </location>
</feature>
<keyword evidence="2" id="KW-1133">Transmembrane helix</keyword>
<dbReference type="AlphaFoldDB" id="A0A7C3IS03"/>
<dbReference type="Pfam" id="PF10646">
    <property type="entry name" value="Germane"/>
    <property type="match status" value="1"/>
</dbReference>
<gene>
    <name evidence="4" type="ORF">ENS59_14895</name>
</gene>
<dbReference type="EMBL" id="DSVL01000458">
    <property type="protein sequence ID" value="HFH30766.1"/>
    <property type="molecule type" value="Genomic_DNA"/>
</dbReference>
<evidence type="ECO:0000256" key="1">
    <source>
        <dbReference type="SAM" id="MobiDB-lite"/>
    </source>
</evidence>
<evidence type="ECO:0000256" key="2">
    <source>
        <dbReference type="SAM" id="Phobius"/>
    </source>
</evidence>
<feature type="transmembrane region" description="Helical" evidence="2">
    <location>
        <begin position="52"/>
        <end position="72"/>
    </location>
</feature>
<keyword evidence="2" id="KW-0812">Transmembrane</keyword>
<feature type="compositionally biased region" description="Basic and acidic residues" evidence="1">
    <location>
        <begin position="92"/>
        <end position="105"/>
    </location>
</feature>
<evidence type="ECO:0000313" key="4">
    <source>
        <dbReference type="EMBL" id="HFH30766.1"/>
    </source>
</evidence>
<feature type="compositionally biased region" description="Basic and acidic residues" evidence="1">
    <location>
        <begin position="168"/>
        <end position="178"/>
    </location>
</feature>